<proteinExistence type="predicted"/>
<comment type="caution">
    <text evidence="1">The sequence shown here is derived from an EMBL/GenBank/DDBJ whole genome shotgun (WGS) entry which is preliminary data.</text>
</comment>
<evidence type="ECO:0000313" key="1">
    <source>
        <dbReference type="EMBL" id="NIK86799.1"/>
    </source>
</evidence>
<dbReference type="EMBL" id="JAASRM010000001">
    <property type="protein sequence ID" value="NIK86799.1"/>
    <property type="molecule type" value="Genomic_DNA"/>
</dbReference>
<accession>A0A846MU91</accession>
<dbReference type="AlphaFoldDB" id="A0A846MU91"/>
<sequence length="61" mass="6859">MGPETSKQAETGARAEEMARYGITCIPIDNFYYRQFHYTSLKDAVAQAMRDKAQAQQSPAD</sequence>
<reference evidence="1 2" key="1">
    <citation type="submission" date="2020-03" db="EMBL/GenBank/DDBJ databases">
        <title>Genomic Encyclopedia of Type Strains, Phase IV (KMG-IV): sequencing the most valuable type-strain genomes for metagenomic binning, comparative biology and taxonomic classification.</title>
        <authorList>
            <person name="Goeker M."/>
        </authorList>
    </citation>
    <scope>NUCLEOTIDE SEQUENCE [LARGE SCALE GENOMIC DNA]</scope>
    <source>
        <strain evidence="1 2">DSM 19867</strain>
    </source>
</reference>
<evidence type="ECO:0000313" key="2">
    <source>
        <dbReference type="Proteomes" id="UP000570514"/>
    </source>
</evidence>
<dbReference type="RefSeq" id="WP_167079833.1">
    <property type="nucleotide sequence ID" value="NZ_BAAADC010000001.1"/>
</dbReference>
<gene>
    <name evidence="1" type="ORF">FHS83_000117</name>
</gene>
<protein>
    <submittedName>
        <fullName evidence="1">Uncharacterized protein</fullName>
    </submittedName>
</protein>
<keyword evidence="2" id="KW-1185">Reference proteome</keyword>
<organism evidence="1 2">
    <name type="scientific">Rhizomicrobium palustre</name>
    <dbReference type="NCBI Taxonomy" id="189966"/>
    <lineage>
        <taxon>Bacteria</taxon>
        <taxon>Pseudomonadati</taxon>
        <taxon>Pseudomonadota</taxon>
        <taxon>Alphaproteobacteria</taxon>
        <taxon>Micropepsales</taxon>
        <taxon>Micropepsaceae</taxon>
        <taxon>Rhizomicrobium</taxon>
    </lineage>
</organism>
<name>A0A846MU91_9PROT</name>
<dbReference type="Proteomes" id="UP000570514">
    <property type="component" value="Unassembled WGS sequence"/>
</dbReference>